<gene>
    <name evidence="2" type="ORF">XNOV1_A015341</name>
</gene>
<keyword evidence="1" id="KW-0732">Signal</keyword>
<dbReference type="EMBL" id="OY660871">
    <property type="protein sequence ID" value="CAJ1061335.1"/>
    <property type="molecule type" value="Genomic_DNA"/>
</dbReference>
<proteinExistence type="predicted"/>
<keyword evidence="3" id="KW-1185">Reference proteome</keyword>
<evidence type="ECO:0000313" key="3">
    <source>
        <dbReference type="Proteomes" id="UP001178508"/>
    </source>
</evidence>
<feature type="signal peptide" evidence="1">
    <location>
        <begin position="1"/>
        <end position="39"/>
    </location>
</feature>
<evidence type="ECO:0000313" key="2">
    <source>
        <dbReference type="EMBL" id="CAJ1061335.1"/>
    </source>
</evidence>
<accession>A0AAV1FKB1</accession>
<dbReference type="AlphaFoldDB" id="A0AAV1FKB1"/>
<sequence>MTVSLKLLLSRTRFKPDMWSFKVLLCALALTLLGVTVESSSGGGGTPNHNYDLSGSALTRLYNSPVYKAERMKRPLDGTSFVLGPISHSGVRVTLADGAKWLIHKGGNYGVSSQTVVTDARHMSSDWRVVQTAEFNGRKTVADFVATGGSEYSLLFDNCHMGSNRMMDQ</sequence>
<protein>
    <submittedName>
        <fullName evidence="2">Uncharacterized protein LOC127362983</fullName>
    </submittedName>
</protein>
<feature type="chain" id="PRO_5043965138" evidence="1">
    <location>
        <begin position="40"/>
        <end position="169"/>
    </location>
</feature>
<dbReference type="Proteomes" id="UP001178508">
    <property type="component" value="Chromosome 8"/>
</dbReference>
<reference evidence="2" key="1">
    <citation type="submission" date="2023-08" db="EMBL/GenBank/DDBJ databases">
        <authorList>
            <person name="Alioto T."/>
            <person name="Alioto T."/>
            <person name="Gomez Garrido J."/>
        </authorList>
    </citation>
    <scope>NUCLEOTIDE SEQUENCE</scope>
</reference>
<name>A0AAV1FKB1_XYRNO</name>
<organism evidence="2 3">
    <name type="scientific">Xyrichtys novacula</name>
    <name type="common">Pearly razorfish</name>
    <name type="synonym">Hemipteronotus novacula</name>
    <dbReference type="NCBI Taxonomy" id="13765"/>
    <lineage>
        <taxon>Eukaryota</taxon>
        <taxon>Metazoa</taxon>
        <taxon>Chordata</taxon>
        <taxon>Craniata</taxon>
        <taxon>Vertebrata</taxon>
        <taxon>Euteleostomi</taxon>
        <taxon>Actinopterygii</taxon>
        <taxon>Neopterygii</taxon>
        <taxon>Teleostei</taxon>
        <taxon>Neoteleostei</taxon>
        <taxon>Acanthomorphata</taxon>
        <taxon>Eupercaria</taxon>
        <taxon>Labriformes</taxon>
        <taxon>Labridae</taxon>
        <taxon>Xyrichtys</taxon>
    </lineage>
</organism>
<evidence type="ECO:0000256" key="1">
    <source>
        <dbReference type="SAM" id="SignalP"/>
    </source>
</evidence>